<evidence type="ECO:0000256" key="1">
    <source>
        <dbReference type="ARBA" id="ARBA00004948"/>
    </source>
</evidence>
<organism evidence="9 10">
    <name type="scientific">Victivallis vadensis</name>
    <dbReference type="NCBI Taxonomy" id="172901"/>
    <lineage>
        <taxon>Bacteria</taxon>
        <taxon>Pseudomonadati</taxon>
        <taxon>Lentisphaerota</taxon>
        <taxon>Lentisphaeria</taxon>
        <taxon>Victivallales</taxon>
        <taxon>Victivallaceae</taxon>
        <taxon>Victivallis</taxon>
    </lineage>
</organism>
<dbReference type="GO" id="GO:0009228">
    <property type="term" value="P:thiamine biosynthetic process"/>
    <property type="evidence" value="ECO:0007669"/>
    <property type="project" value="InterPro"/>
</dbReference>
<keyword evidence="3 8" id="KW-0808">Transferase</keyword>
<name>A0A2U1ASZ2_9BACT</name>
<keyword evidence="4" id="KW-0547">Nucleotide-binding</keyword>
<dbReference type="Proteomes" id="UP000576225">
    <property type="component" value="Unassembled WGS sequence"/>
</dbReference>
<dbReference type="Gene3D" id="3.40.1190.20">
    <property type="match status" value="1"/>
</dbReference>
<dbReference type="RefSeq" id="WP_116884634.1">
    <property type="nucleotide sequence ID" value="NZ_CAJKCJ010000040.1"/>
</dbReference>
<dbReference type="PANTHER" id="PTHR20858:SF17">
    <property type="entry name" value="HYDROXYMETHYLPYRIMIDINE_PHOSPHOMETHYLPYRIMIDINE KINASE THI20-RELATED"/>
    <property type="match status" value="1"/>
</dbReference>
<dbReference type="NCBIfam" id="TIGR00097">
    <property type="entry name" value="HMP-P_kinase"/>
    <property type="match status" value="1"/>
</dbReference>
<dbReference type="GO" id="GO:0005524">
    <property type="term" value="F:ATP binding"/>
    <property type="evidence" value="ECO:0007669"/>
    <property type="project" value="UniProtKB-KW"/>
</dbReference>
<evidence type="ECO:0000259" key="7">
    <source>
        <dbReference type="Pfam" id="PF08543"/>
    </source>
</evidence>
<dbReference type="SUPFAM" id="SSF53613">
    <property type="entry name" value="Ribokinase-like"/>
    <property type="match status" value="1"/>
</dbReference>
<evidence type="ECO:0000256" key="2">
    <source>
        <dbReference type="ARBA" id="ARBA00012135"/>
    </source>
</evidence>
<evidence type="ECO:0000256" key="3">
    <source>
        <dbReference type="ARBA" id="ARBA00022679"/>
    </source>
</evidence>
<dbReference type="FunFam" id="3.40.1190.20:FF:000003">
    <property type="entry name" value="Phosphomethylpyrimidine kinase ThiD"/>
    <property type="match status" value="1"/>
</dbReference>
<comment type="caution">
    <text evidence="9">The sequence shown here is derived from an EMBL/GenBank/DDBJ whole genome shotgun (WGS) entry which is preliminary data.</text>
</comment>
<dbReference type="GeneID" id="78295925"/>
<dbReference type="GO" id="GO:0008972">
    <property type="term" value="F:phosphomethylpyrimidine kinase activity"/>
    <property type="evidence" value="ECO:0007669"/>
    <property type="project" value="InterPro"/>
</dbReference>
<dbReference type="EMBL" id="QEKH01000020">
    <property type="protein sequence ID" value="PVY39546.1"/>
    <property type="molecule type" value="Genomic_DNA"/>
</dbReference>
<keyword evidence="10" id="KW-1185">Reference proteome</keyword>
<evidence type="ECO:0000313" key="11">
    <source>
        <dbReference type="Proteomes" id="UP000576225"/>
    </source>
</evidence>
<feature type="domain" description="Pyridoxamine kinase/Phosphomethylpyrimidine kinase" evidence="7">
    <location>
        <begin position="21"/>
        <end position="258"/>
    </location>
</feature>
<evidence type="ECO:0000256" key="4">
    <source>
        <dbReference type="ARBA" id="ARBA00022741"/>
    </source>
</evidence>
<protein>
    <recommendedName>
        <fullName evidence="2">hydroxymethylpyrimidine kinase</fullName>
        <ecNumber evidence="2">2.7.1.49</ecNumber>
    </recommendedName>
</protein>
<gene>
    <name evidence="8" type="primary">thiD</name>
    <name evidence="9" type="ORF">C8D82_12022</name>
    <name evidence="8" type="ORF">HF882_07150</name>
</gene>
<evidence type="ECO:0000313" key="10">
    <source>
        <dbReference type="Proteomes" id="UP000245959"/>
    </source>
</evidence>
<dbReference type="CDD" id="cd01169">
    <property type="entry name" value="HMPP_kinase"/>
    <property type="match status" value="1"/>
</dbReference>
<keyword evidence="6" id="KW-0067">ATP-binding</keyword>
<dbReference type="InterPro" id="IPR013749">
    <property type="entry name" value="PM/HMP-P_kinase-1"/>
</dbReference>
<reference evidence="8 11" key="2">
    <citation type="submission" date="2020-04" db="EMBL/GenBank/DDBJ databases">
        <authorList>
            <person name="Hitch T.C.A."/>
            <person name="Wylensek D."/>
            <person name="Clavel T."/>
        </authorList>
    </citation>
    <scope>NUCLEOTIDE SEQUENCE [LARGE SCALE GENOMIC DNA]</scope>
    <source>
        <strain evidence="8 11">COR2-253-APC-1A</strain>
    </source>
</reference>
<dbReference type="InterPro" id="IPR029056">
    <property type="entry name" value="Ribokinase-like"/>
</dbReference>
<sequence length="281" mass="29941">MSKNNPKTELYPAAMTVAGSDSGGGAGIEADLRTFNAYGVYGCAALTAVTSQNPAEVRRIDAIPAEGVRCQIETVLDRIPVRAVKSGMLFNAAIVEAVAEVVKQRRLMLVCDPVMVSTSGAALLEKEAVAKVRELLLPVAAWITPNLPEAELLLGRELKTADQFADAAKECFDRWGAAVLLKTGHALSGKFVTDFVCREGKIYTLSAPRVPENGASHGTGCTLSSALAAGFALEMPWKQAVCEAKAFVTGSLRESVPIAPDLNAMYPPVEDHINTVRLEKR</sequence>
<accession>A0A2U1ASZ2</accession>
<evidence type="ECO:0000256" key="6">
    <source>
        <dbReference type="ARBA" id="ARBA00022840"/>
    </source>
</evidence>
<dbReference type="EMBL" id="JABAEW010000010">
    <property type="protein sequence ID" value="NMD86358.1"/>
    <property type="molecule type" value="Genomic_DNA"/>
</dbReference>
<dbReference type="GO" id="GO:0008902">
    <property type="term" value="F:hydroxymethylpyrimidine kinase activity"/>
    <property type="evidence" value="ECO:0007669"/>
    <property type="project" value="UniProtKB-EC"/>
</dbReference>
<proteinExistence type="predicted"/>
<dbReference type="EC" id="2.7.1.49" evidence="2"/>
<dbReference type="InterPro" id="IPR004399">
    <property type="entry name" value="HMP/HMP-P_kinase_dom"/>
</dbReference>
<dbReference type="Proteomes" id="UP000245959">
    <property type="component" value="Unassembled WGS sequence"/>
</dbReference>
<evidence type="ECO:0000313" key="9">
    <source>
        <dbReference type="EMBL" id="PVY39546.1"/>
    </source>
</evidence>
<dbReference type="Pfam" id="PF08543">
    <property type="entry name" value="Phos_pyr_kin"/>
    <property type="match status" value="1"/>
</dbReference>
<evidence type="ECO:0000313" key="8">
    <source>
        <dbReference type="EMBL" id="NMD86358.1"/>
    </source>
</evidence>
<reference evidence="9 10" key="1">
    <citation type="submission" date="2018-04" db="EMBL/GenBank/DDBJ databases">
        <title>Genomic Encyclopedia of Type Strains, Phase IV (KMG-IV): sequencing the most valuable type-strain genomes for metagenomic binning, comparative biology and taxonomic classification.</title>
        <authorList>
            <person name="Goeker M."/>
        </authorList>
    </citation>
    <scope>NUCLEOTIDE SEQUENCE [LARGE SCALE GENOMIC DNA]</scope>
    <source>
        <strain evidence="9 10">DSM 14823</strain>
    </source>
</reference>
<dbReference type="AlphaFoldDB" id="A0A2U1ASZ2"/>
<evidence type="ECO:0000256" key="5">
    <source>
        <dbReference type="ARBA" id="ARBA00022777"/>
    </source>
</evidence>
<dbReference type="GO" id="GO:0005829">
    <property type="term" value="C:cytosol"/>
    <property type="evidence" value="ECO:0007669"/>
    <property type="project" value="TreeGrafter"/>
</dbReference>
<dbReference type="PANTHER" id="PTHR20858">
    <property type="entry name" value="PHOSPHOMETHYLPYRIMIDINE KINASE"/>
    <property type="match status" value="1"/>
</dbReference>
<keyword evidence="5 9" id="KW-0418">Kinase</keyword>
<comment type="pathway">
    <text evidence="1">Cofactor biosynthesis; thiamine diphosphate biosynthesis.</text>
</comment>